<accession>A0A0F8ZXG2</accession>
<dbReference type="EMBL" id="LAZR01045544">
    <property type="protein sequence ID" value="KKK98622.1"/>
    <property type="molecule type" value="Genomic_DNA"/>
</dbReference>
<name>A0A0F8ZXG2_9ZZZZ</name>
<organism evidence="1">
    <name type="scientific">marine sediment metagenome</name>
    <dbReference type="NCBI Taxonomy" id="412755"/>
    <lineage>
        <taxon>unclassified sequences</taxon>
        <taxon>metagenomes</taxon>
        <taxon>ecological metagenomes</taxon>
    </lineage>
</organism>
<dbReference type="AlphaFoldDB" id="A0A0F8ZXG2"/>
<proteinExistence type="predicted"/>
<comment type="caution">
    <text evidence="1">The sequence shown here is derived from an EMBL/GenBank/DDBJ whole genome shotgun (WGS) entry which is preliminary data.</text>
</comment>
<protein>
    <submittedName>
        <fullName evidence="1">Uncharacterized protein</fullName>
    </submittedName>
</protein>
<sequence>MTVERGTNPHVYAGLAGDTKPTTGVPAGSFFYESDTGEKHVFDGQSTWVKRIYPAT</sequence>
<reference evidence="1" key="1">
    <citation type="journal article" date="2015" name="Nature">
        <title>Complex archaea that bridge the gap between prokaryotes and eukaryotes.</title>
        <authorList>
            <person name="Spang A."/>
            <person name="Saw J.H."/>
            <person name="Jorgensen S.L."/>
            <person name="Zaremba-Niedzwiedzka K."/>
            <person name="Martijn J."/>
            <person name="Lind A.E."/>
            <person name="van Eijk R."/>
            <person name="Schleper C."/>
            <person name="Guy L."/>
            <person name="Ettema T.J."/>
        </authorList>
    </citation>
    <scope>NUCLEOTIDE SEQUENCE</scope>
</reference>
<evidence type="ECO:0000313" key="1">
    <source>
        <dbReference type="EMBL" id="KKK98622.1"/>
    </source>
</evidence>
<gene>
    <name evidence="1" type="ORF">LCGC14_2640900</name>
</gene>